<dbReference type="InterPro" id="IPR024752">
    <property type="entry name" value="Myb/SANT-like_dom"/>
</dbReference>
<dbReference type="PANTHER" id="PTHR46929">
    <property type="entry name" value="EXPRESSED PROTEIN"/>
    <property type="match status" value="1"/>
</dbReference>
<feature type="region of interest" description="Disordered" evidence="1">
    <location>
        <begin position="833"/>
        <end position="852"/>
    </location>
</feature>
<sequence length="959" mass="109828">MDSSPLPSFLGFVSTVLISQISIINNSPNRDDAIPYSGLGLSFQHCANLDSSTQRHSFSVESYITAQTMSGESASSNGNDRSRMYWTPLMERCFIELMLEHLRRGNGIGHTFNKQAWTDMLTTFNAKFGSQYDKDVLKTRYTNLWKQFNDVKILLSQFGFSWDASRQMVVADDSVWDAYVKAHPDARCYRTKPVLNFDDLCVIYGYTVADGRYSLSSHDVRFDDQVQRLHLPLGDGMGSVAVSSNERPRTDWTASMDQFFIELLLDQLGRGSKVDNGFNKSAWTDMLAMFNAKFGCQHGKRVLKNRFKKLLKCYCDVTKLLKQGFLWNEQLQMLAADDDVWNAYVKAYPHAKAYRSKTLPNYRDLELIFRNVPEDEIRNLHQEKNHEDAITGTKAFEGKGNRNPSSTDRTRTYWTPPMDRCFIDLLLEQVKHGNRLGQAFITQAWNDMITSFNERFKSQYDKDVLKNRYKHLRKQFNDVDNLLRQGGFSWDDSREMVAAEDHVWDAYTKVHPEARSLRVKTLPGYRKLCVIFGEESSDTRYIRLSHNTDPSCELPVLITGEQKNGIFAKVYYAGSAIEWTESMECCFVDLMIEQVNRGNRIGNIFNEEAWSHMVEAFSARLGLQCDKQFLIDHYFCLMKKHDDISNILSHDEFAWDEALQSIIAENDIWDAYIKDHPDAISYKNRCLYLFHNLCKIFGNKVMKVSDVKVSALEQLQLVEANDVTIEIDMDGTPGNSVVISNVDVSDQDTDRVGEIDMDGSFGNLVVSGSNEISYQVKKRLSEIDMVGTSANFYVTSNNEISNQDTERPREMDIDMTSGNLDVTCNAQTLSRDKKRPNKMDTNGTCGNSVMSGNTKIKHHFKKRPSTMPLDFRPPKKELRMKEALSEMASAVKALVNNKEEKSNNASFEDALSALQAMPDIDEELIMDACDLLEDERKAKIFLALDISLRKKWLLRKLRQ</sequence>
<feature type="domain" description="Myb/SANT-like" evidence="2">
    <location>
        <begin position="252"/>
        <end position="344"/>
    </location>
</feature>
<protein>
    <recommendedName>
        <fullName evidence="2">Myb/SANT-like domain-containing protein</fullName>
    </recommendedName>
</protein>
<feature type="domain" description="Myb/SANT-like" evidence="2">
    <location>
        <begin position="413"/>
        <end position="507"/>
    </location>
</feature>
<dbReference type="EMBL" id="JAYMYQ010000002">
    <property type="protein sequence ID" value="KAK7351341.1"/>
    <property type="molecule type" value="Genomic_DNA"/>
</dbReference>
<evidence type="ECO:0000259" key="2">
    <source>
        <dbReference type="Pfam" id="PF12776"/>
    </source>
</evidence>
<feature type="domain" description="Myb/SANT-like" evidence="2">
    <location>
        <begin position="85"/>
        <end position="179"/>
    </location>
</feature>
<gene>
    <name evidence="3" type="ORF">VNO77_10715</name>
</gene>
<accession>A0AAN9MC47</accession>
<dbReference type="AlphaFoldDB" id="A0AAN9MC47"/>
<dbReference type="PANTHER" id="PTHR46929:SF28">
    <property type="entry name" value="MYB_SANT-LIKE DNA-BINDING DOMAIN PROTEIN"/>
    <property type="match status" value="1"/>
</dbReference>
<comment type="caution">
    <text evidence="3">The sequence shown here is derived from an EMBL/GenBank/DDBJ whole genome shotgun (WGS) entry which is preliminary data.</text>
</comment>
<evidence type="ECO:0000256" key="1">
    <source>
        <dbReference type="SAM" id="MobiDB-lite"/>
    </source>
</evidence>
<proteinExistence type="predicted"/>
<feature type="domain" description="Myb/SANT-like" evidence="2">
    <location>
        <begin position="578"/>
        <end position="672"/>
    </location>
</feature>
<keyword evidence="4" id="KW-1185">Reference proteome</keyword>
<dbReference type="Proteomes" id="UP001367508">
    <property type="component" value="Unassembled WGS sequence"/>
</dbReference>
<dbReference type="Pfam" id="PF12776">
    <property type="entry name" value="Myb_DNA-bind_3"/>
    <property type="match status" value="4"/>
</dbReference>
<reference evidence="3 4" key="1">
    <citation type="submission" date="2024-01" db="EMBL/GenBank/DDBJ databases">
        <title>The genomes of 5 underutilized Papilionoideae crops provide insights into root nodulation and disease resistanc.</title>
        <authorList>
            <person name="Jiang F."/>
        </authorList>
    </citation>
    <scope>NUCLEOTIDE SEQUENCE [LARGE SCALE GENOMIC DNA]</scope>
    <source>
        <strain evidence="3">LVBAO_FW01</strain>
        <tissue evidence="3">Leaves</tissue>
    </source>
</reference>
<evidence type="ECO:0000313" key="4">
    <source>
        <dbReference type="Proteomes" id="UP001367508"/>
    </source>
</evidence>
<evidence type="ECO:0000313" key="3">
    <source>
        <dbReference type="EMBL" id="KAK7351341.1"/>
    </source>
</evidence>
<name>A0AAN9MC47_CANGL</name>
<organism evidence="3 4">
    <name type="scientific">Canavalia gladiata</name>
    <name type="common">Sword bean</name>
    <name type="synonym">Dolichos gladiatus</name>
    <dbReference type="NCBI Taxonomy" id="3824"/>
    <lineage>
        <taxon>Eukaryota</taxon>
        <taxon>Viridiplantae</taxon>
        <taxon>Streptophyta</taxon>
        <taxon>Embryophyta</taxon>
        <taxon>Tracheophyta</taxon>
        <taxon>Spermatophyta</taxon>
        <taxon>Magnoliopsida</taxon>
        <taxon>eudicotyledons</taxon>
        <taxon>Gunneridae</taxon>
        <taxon>Pentapetalae</taxon>
        <taxon>rosids</taxon>
        <taxon>fabids</taxon>
        <taxon>Fabales</taxon>
        <taxon>Fabaceae</taxon>
        <taxon>Papilionoideae</taxon>
        <taxon>50 kb inversion clade</taxon>
        <taxon>NPAAA clade</taxon>
        <taxon>indigoferoid/millettioid clade</taxon>
        <taxon>Phaseoleae</taxon>
        <taxon>Canavalia</taxon>
    </lineage>
</organism>
<feature type="compositionally biased region" description="Polar residues" evidence="1">
    <location>
        <begin position="839"/>
        <end position="852"/>
    </location>
</feature>